<feature type="compositionally biased region" description="Polar residues" evidence="1">
    <location>
        <begin position="56"/>
        <end position="68"/>
    </location>
</feature>
<dbReference type="EMBL" id="QXFY01005591">
    <property type="protein sequence ID" value="KAE9271661.1"/>
    <property type="molecule type" value="Genomic_DNA"/>
</dbReference>
<dbReference type="AlphaFoldDB" id="A0A6G0Q5Z4"/>
<feature type="region of interest" description="Disordered" evidence="1">
    <location>
        <begin position="1"/>
        <end position="41"/>
    </location>
</feature>
<sequence length="175" mass="19052">MRSRDIDTDHGKQIVEGADSALTDRTIVGSGGYPEIEVGGSTGCNIAGACDINDEIMSNSEENDNVGSESADEEESQDVIEYQSSDSKSSDSSGGSLFEENSAEKAGQADRGVPRRHGLREQLSKEDALFVWMDFQDGGDPRSIHIYRDDLDSLPPLSLMTGTVLDYFIYRDMVT</sequence>
<evidence type="ECO:0000313" key="2">
    <source>
        <dbReference type="EMBL" id="KAE9271661.1"/>
    </source>
</evidence>
<evidence type="ECO:0000256" key="1">
    <source>
        <dbReference type="SAM" id="MobiDB-lite"/>
    </source>
</evidence>
<dbReference type="Proteomes" id="UP000486351">
    <property type="component" value="Unassembled WGS sequence"/>
</dbReference>
<feature type="compositionally biased region" description="Basic and acidic residues" evidence="1">
    <location>
        <begin position="1"/>
        <end position="13"/>
    </location>
</feature>
<comment type="caution">
    <text evidence="2">The sequence shown here is derived from an EMBL/GenBank/DDBJ whole genome shotgun (WGS) entry which is preliminary data.</text>
</comment>
<gene>
    <name evidence="2" type="ORF">PF008_g30292</name>
</gene>
<feature type="compositionally biased region" description="Low complexity" evidence="1">
    <location>
        <begin position="84"/>
        <end position="96"/>
    </location>
</feature>
<organism evidence="2 3">
    <name type="scientific">Phytophthora fragariae</name>
    <dbReference type="NCBI Taxonomy" id="53985"/>
    <lineage>
        <taxon>Eukaryota</taxon>
        <taxon>Sar</taxon>
        <taxon>Stramenopiles</taxon>
        <taxon>Oomycota</taxon>
        <taxon>Peronosporomycetes</taxon>
        <taxon>Peronosporales</taxon>
        <taxon>Peronosporaceae</taxon>
        <taxon>Phytophthora</taxon>
    </lineage>
</organism>
<feature type="region of interest" description="Disordered" evidence="1">
    <location>
        <begin position="55"/>
        <end position="119"/>
    </location>
</feature>
<reference evidence="2 3" key="1">
    <citation type="submission" date="2018-09" db="EMBL/GenBank/DDBJ databases">
        <title>Genomic investigation of the strawberry pathogen Phytophthora fragariae indicates pathogenicity is determined by transcriptional variation in three key races.</title>
        <authorList>
            <person name="Adams T.M."/>
            <person name="Armitage A.D."/>
            <person name="Sobczyk M.K."/>
            <person name="Bates H.J."/>
            <person name="Dunwell J.M."/>
            <person name="Nellist C.F."/>
            <person name="Harrison R.J."/>
        </authorList>
    </citation>
    <scope>NUCLEOTIDE SEQUENCE [LARGE SCALE GENOMIC DNA]</scope>
    <source>
        <strain evidence="2 3">NOV-77</strain>
    </source>
</reference>
<proteinExistence type="predicted"/>
<name>A0A6G0Q5Z4_9STRA</name>
<protein>
    <submittedName>
        <fullName evidence="2">Uncharacterized protein</fullName>
    </submittedName>
</protein>
<accession>A0A6G0Q5Z4</accession>
<evidence type="ECO:0000313" key="3">
    <source>
        <dbReference type="Proteomes" id="UP000486351"/>
    </source>
</evidence>